<evidence type="ECO:0000256" key="4">
    <source>
        <dbReference type="SAM" id="MobiDB-lite"/>
    </source>
</evidence>
<dbReference type="InterPro" id="IPR046364">
    <property type="entry name" value="Exo70_C"/>
</dbReference>
<dbReference type="GO" id="GO:0006887">
    <property type="term" value="P:exocytosis"/>
    <property type="evidence" value="ECO:0007669"/>
    <property type="project" value="UniProtKB-KW"/>
</dbReference>
<keyword evidence="2 3" id="KW-0813">Transport</keyword>
<accession>A0A843WFE5</accession>
<evidence type="ECO:0000256" key="2">
    <source>
        <dbReference type="ARBA" id="ARBA00022448"/>
    </source>
</evidence>
<dbReference type="GO" id="GO:0005546">
    <property type="term" value="F:phosphatidylinositol-4,5-bisphosphate binding"/>
    <property type="evidence" value="ECO:0007669"/>
    <property type="project" value="InterPro"/>
</dbReference>
<keyword evidence="3" id="KW-0268">Exocytosis</keyword>
<feature type="compositionally biased region" description="Low complexity" evidence="4">
    <location>
        <begin position="149"/>
        <end position="168"/>
    </location>
</feature>
<evidence type="ECO:0000313" key="7">
    <source>
        <dbReference type="Proteomes" id="UP000652761"/>
    </source>
</evidence>
<reference evidence="6" key="1">
    <citation type="submission" date="2017-07" db="EMBL/GenBank/DDBJ databases">
        <title>Taro Niue Genome Assembly and Annotation.</title>
        <authorList>
            <person name="Atibalentja N."/>
            <person name="Keating K."/>
            <person name="Fields C.J."/>
        </authorList>
    </citation>
    <scope>NUCLEOTIDE SEQUENCE</scope>
    <source>
        <strain evidence="6">Niue_2</strain>
        <tissue evidence="6">Leaf</tissue>
    </source>
</reference>
<feature type="compositionally biased region" description="Low complexity" evidence="4">
    <location>
        <begin position="638"/>
        <end position="657"/>
    </location>
</feature>
<dbReference type="PANTHER" id="PTHR12542:SF17">
    <property type="entry name" value="EXOCYST SUBUNIT EXO70 FAMILY PROTEIN"/>
    <property type="match status" value="1"/>
</dbReference>
<dbReference type="EMBL" id="NMUH01004118">
    <property type="protein sequence ID" value="MQM08429.1"/>
    <property type="molecule type" value="Genomic_DNA"/>
</dbReference>
<keyword evidence="7" id="KW-1185">Reference proteome</keyword>
<evidence type="ECO:0000256" key="1">
    <source>
        <dbReference type="ARBA" id="ARBA00006756"/>
    </source>
</evidence>
<dbReference type="Pfam" id="PF03081">
    <property type="entry name" value="Exo70_C"/>
    <property type="match status" value="1"/>
</dbReference>
<organism evidence="6 7">
    <name type="scientific">Colocasia esculenta</name>
    <name type="common">Wild taro</name>
    <name type="synonym">Arum esculentum</name>
    <dbReference type="NCBI Taxonomy" id="4460"/>
    <lineage>
        <taxon>Eukaryota</taxon>
        <taxon>Viridiplantae</taxon>
        <taxon>Streptophyta</taxon>
        <taxon>Embryophyta</taxon>
        <taxon>Tracheophyta</taxon>
        <taxon>Spermatophyta</taxon>
        <taxon>Magnoliopsida</taxon>
        <taxon>Liliopsida</taxon>
        <taxon>Araceae</taxon>
        <taxon>Aroideae</taxon>
        <taxon>Colocasieae</taxon>
        <taxon>Colocasia</taxon>
    </lineage>
</organism>
<dbReference type="Pfam" id="PF20669">
    <property type="entry name" value="Exo70_N"/>
    <property type="match status" value="1"/>
</dbReference>
<dbReference type="InterPro" id="IPR004140">
    <property type="entry name" value="Exo70"/>
</dbReference>
<name>A0A843WFE5_COLES</name>
<feature type="region of interest" description="Disordered" evidence="4">
    <location>
        <begin position="149"/>
        <end position="184"/>
    </location>
</feature>
<comment type="function">
    <text evidence="3">Component of the exocyst complex.</text>
</comment>
<evidence type="ECO:0000313" key="6">
    <source>
        <dbReference type="EMBL" id="MQM08429.1"/>
    </source>
</evidence>
<feature type="region of interest" description="Disordered" evidence="4">
    <location>
        <begin position="637"/>
        <end position="657"/>
    </location>
</feature>
<dbReference type="OrthoDB" id="1922221at2759"/>
<dbReference type="Gene3D" id="1.20.1280.170">
    <property type="entry name" value="Exocyst complex component Exo70"/>
    <property type="match status" value="1"/>
</dbReference>
<sequence length="657" mass="72690">MTQKQMLEKGTRRTFFHSPFHHGHHPPSSSASSSPPATAPASPVHTFSATMMEENISDAEEIITRWDPQGSSYAKVTSLFRESREDARQFLRAVAELRRAMNFFVGASHGSKAALLVRAHTIMEAAMRRLQKEFYQMLVANRDRLDPESISGASERSSLSLNSSSSLSDAEEEEMRSATESIGEVERASTMAMADLRSIAECMVSSGYGKECVKIYKLVRRSIVDEGLYKLGFEKLSPAQAHKLDWDVLDIRIRNWLAASKVAVRTLFSSERVLCEQVFAASDSICQSCFAEIAAEPAMELFNFPELVASRKKISPENMFRILDMYDCISELWPDVESIFFYQSTAAVLSQANSSLLRLSGAVRSTLVEFESAMQRDSHKAAVPGGGLHPLSRYVMNYLAFLADYSSALEDIFAEHPLQVPTSLPAPLFDDITSNSAPSPPSSLDGEEHPFMSPVSARISWLILVLLCKLDSKAELYPEAAMAYLFLANNLQYVVKKVRSSRLLELLGENWVAGNEAKARGYASSYQRLAWTNVQAAIPHDPAAVSGMDAQAAREQMRRFNEAFEETCQAQAGWAVADGKMREQLKLSIAGKLIPAYRPFYERCQLLLLRERGSPAAVRFAPEDLTNYLSDLFNGDASNSSSVSSVSGSSLGSSRFV</sequence>
<protein>
    <recommendedName>
        <fullName evidence="3">Exocyst subunit Exo70 family protein</fullName>
    </recommendedName>
</protein>
<dbReference type="AlphaFoldDB" id="A0A843WFE5"/>
<evidence type="ECO:0000256" key="3">
    <source>
        <dbReference type="RuleBase" id="RU365026"/>
    </source>
</evidence>
<comment type="similarity">
    <text evidence="1 3">Belongs to the EXO70 family.</text>
</comment>
<dbReference type="SUPFAM" id="SSF74788">
    <property type="entry name" value="Cullin repeat-like"/>
    <property type="match status" value="1"/>
</dbReference>
<gene>
    <name evidence="6" type="ORF">Taro_041289</name>
</gene>
<dbReference type="GO" id="GO:0000145">
    <property type="term" value="C:exocyst"/>
    <property type="evidence" value="ECO:0007669"/>
    <property type="project" value="InterPro"/>
</dbReference>
<evidence type="ECO:0000259" key="5">
    <source>
        <dbReference type="Pfam" id="PF03081"/>
    </source>
</evidence>
<feature type="compositionally biased region" description="Basic residues" evidence="4">
    <location>
        <begin position="12"/>
        <end position="25"/>
    </location>
</feature>
<keyword evidence="3" id="KW-0653">Protein transport</keyword>
<dbReference type="GO" id="GO:0015031">
    <property type="term" value="P:protein transport"/>
    <property type="evidence" value="ECO:0007669"/>
    <property type="project" value="UniProtKB-KW"/>
</dbReference>
<dbReference type="PANTHER" id="PTHR12542">
    <property type="entry name" value="EXOCYST COMPLEX PROTEIN EXO70"/>
    <property type="match status" value="1"/>
</dbReference>
<proteinExistence type="inferred from homology"/>
<feature type="compositionally biased region" description="Low complexity" evidence="4">
    <location>
        <begin position="26"/>
        <end position="43"/>
    </location>
</feature>
<comment type="caution">
    <text evidence="6">The sequence shown here is derived from an EMBL/GenBank/DDBJ whole genome shotgun (WGS) entry which is preliminary data.</text>
</comment>
<feature type="compositionally biased region" description="Basic and acidic residues" evidence="4">
    <location>
        <begin position="1"/>
        <end position="11"/>
    </location>
</feature>
<dbReference type="InterPro" id="IPR016159">
    <property type="entry name" value="Cullin_repeat-like_dom_sf"/>
</dbReference>
<feature type="domain" description="Exocyst complex subunit Exo70 C-terminal" evidence="5">
    <location>
        <begin position="254"/>
        <end position="631"/>
    </location>
</feature>
<feature type="region of interest" description="Disordered" evidence="4">
    <location>
        <begin position="1"/>
        <end position="43"/>
    </location>
</feature>
<dbReference type="Proteomes" id="UP000652761">
    <property type="component" value="Unassembled WGS sequence"/>
</dbReference>